<evidence type="ECO:0000313" key="2">
    <source>
        <dbReference type="WBParaSite" id="ASIM_0000909401-mRNA-1"/>
    </source>
</evidence>
<accession>A0A0M3JN54</accession>
<evidence type="ECO:0000256" key="1">
    <source>
        <dbReference type="SAM" id="MobiDB-lite"/>
    </source>
</evidence>
<sequence length="31" mass="3094">LGSAGFGLTSIGFGTSSRGRFGDDEDGVDTD</sequence>
<name>A0A0M3JN54_ANISI</name>
<dbReference type="WBParaSite" id="ASIM_0000909401-mRNA-1">
    <property type="protein sequence ID" value="ASIM_0000909401-mRNA-1"/>
    <property type="gene ID" value="ASIM_0000909401"/>
</dbReference>
<proteinExistence type="predicted"/>
<protein>
    <submittedName>
        <fullName evidence="2">Photosystem II reaction center protein PsbH</fullName>
    </submittedName>
</protein>
<dbReference type="AlphaFoldDB" id="A0A0M3JN54"/>
<organism evidence="2">
    <name type="scientific">Anisakis simplex</name>
    <name type="common">Herring worm</name>
    <dbReference type="NCBI Taxonomy" id="6269"/>
    <lineage>
        <taxon>Eukaryota</taxon>
        <taxon>Metazoa</taxon>
        <taxon>Ecdysozoa</taxon>
        <taxon>Nematoda</taxon>
        <taxon>Chromadorea</taxon>
        <taxon>Rhabditida</taxon>
        <taxon>Spirurina</taxon>
        <taxon>Ascaridomorpha</taxon>
        <taxon>Ascaridoidea</taxon>
        <taxon>Anisakidae</taxon>
        <taxon>Anisakis</taxon>
        <taxon>Anisakis simplex complex</taxon>
    </lineage>
</organism>
<feature type="region of interest" description="Disordered" evidence="1">
    <location>
        <begin position="1"/>
        <end position="31"/>
    </location>
</feature>
<reference evidence="2" key="1">
    <citation type="submission" date="2017-02" db="UniProtKB">
        <authorList>
            <consortium name="WormBaseParasite"/>
        </authorList>
    </citation>
    <scope>IDENTIFICATION</scope>
</reference>